<dbReference type="Pfam" id="PF08310">
    <property type="entry name" value="LGFP"/>
    <property type="match status" value="8"/>
</dbReference>
<protein>
    <submittedName>
        <fullName evidence="6">Peptidoglycan/xylan/chitin deacetylase, PgdA/CDA1 family</fullName>
    </submittedName>
</protein>
<keyword evidence="2" id="KW-0378">Hydrolase</keyword>
<evidence type="ECO:0000313" key="7">
    <source>
        <dbReference type="Proteomes" id="UP000198373"/>
    </source>
</evidence>
<proteinExistence type="predicted"/>
<evidence type="ECO:0000256" key="4">
    <source>
        <dbReference type="SAM" id="SignalP"/>
    </source>
</evidence>
<evidence type="ECO:0000313" key="6">
    <source>
        <dbReference type="EMBL" id="SNS15849.1"/>
    </source>
</evidence>
<dbReference type="GO" id="GO:0046872">
    <property type="term" value="F:metal ion binding"/>
    <property type="evidence" value="ECO:0007669"/>
    <property type="project" value="UniProtKB-KW"/>
</dbReference>
<dbReference type="Gene3D" id="3.20.20.370">
    <property type="entry name" value="Glycoside hydrolase/deacetylase"/>
    <property type="match status" value="1"/>
</dbReference>
<dbReference type="PROSITE" id="PS51677">
    <property type="entry name" value="NODB"/>
    <property type="match status" value="1"/>
</dbReference>
<dbReference type="AlphaFoldDB" id="A0A239C7C6"/>
<dbReference type="InterPro" id="IPR013207">
    <property type="entry name" value="LGFP"/>
</dbReference>
<dbReference type="OrthoDB" id="514320at2"/>
<dbReference type="GO" id="GO:0005975">
    <property type="term" value="P:carbohydrate metabolic process"/>
    <property type="evidence" value="ECO:0007669"/>
    <property type="project" value="InterPro"/>
</dbReference>
<evidence type="ECO:0000259" key="5">
    <source>
        <dbReference type="PROSITE" id="PS51677"/>
    </source>
</evidence>
<accession>A0A239C7C6</accession>
<dbReference type="EMBL" id="FZOO01000002">
    <property type="protein sequence ID" value="SNS15849.1"/>
    <property type="molecule type" value="Genomic_DNA"/>
</dbReference>
<evidence type="ECO:0000256" key="2">
    <source>
        <dbReference type="ARBA" id="ARBA00022801"/>
    </source>
</evidence>
<gene>
    <name evidence="6" type="ORF">SAMN06893096_102278</name>
</gene>
<dbReference type="InterPro" id="IPR011330">
    <property type="entry name" value="Glyco_hydro/deAcase_b/a-brl"/>
</dbReference>
<dbReference type="PANTHER" id="PTHR10587:SF133">
    <property type="entry name" value="CHITIN DEACETYLASE 1-RELATED"/>
    <property type="match status" value="1"/>
</dbReference>
<feature type="compositionally biased region" description="Low complexity" evidence="3">
    <location>
        <begin position="747"/>
        <end position="758"/>
    </location>
</feature>
<feature type="signal peptide" evidence="4">
    <location>
        <begin position="1"/>
        <end position="30"/>
    </location>
</feature>
<sequence length="818" mass="85627">MNPRKPSGAVRTLVLAVLAGSVVAVPSAAAAAPRTAPCGPTYDHVLTGTPATAPRTVALTFDDGPSPRWTPQVLDVLRRNRVKATFYLVGAQVERFPELARRIAAEGHTIGNHSWDHPHFAGSSRQDQAWQMDRTTEVIRRTTGVTPCSFRAPYGQASDVTLSVARERGMNVANWTHDTADYDTPGHRSAGFRQQLVARATVPWHDHADVLMHDGSDGGFRQNTVDAVQPIIDHYRRHGYYFTDVTGRWSGTWISDHYERTNGEWTLGAPVSGEVRLPGGRGWVTTYQRGSIHHGRATGVRTVRGAIWERHQQLGHATGPLGMPVADEALTADRRGVYQHFQGGSIYWTARTGAWEVFGGIRRRWAELGRERGLGYPVSGETATADGVGRFTVFERGTVYWSPATGAHEVRGAIRTRWGRLGAERGLGYPTGSERRTADGRGVYQQFQRGAVYWSPATGARELRGAIRDRWVRAGRETGSLGYPTGAERLLPGGGVAQTFQRGLVYWSPGSGAHVVRPGTIHDRWVSLGAAGGVLGYPVGEQRALPGSGGAVQSFQGGHVHWSPATGSQAVLNGPIRDRWVSLGAEDGVLGHPRAGVVTTGAGSVQDFVGGSVAWTASAGAQVLRGGARDAWIRLGRESGALGLPTSGQHTGAAAGTTWTSFTGGVLYTTPEGPVPVLGGFAAAWRAEGGDAGIGRPLSAAAAGSDGVLRQEFAGGVLEQGPDGTVAPQATTAAAVGSAAVAVDPAEGVAPQPQAADAAVDEPATSAPAQVRGAPVEETPGEGTPPAPAGTLVGSGVPAGTDGAAGTEQQPTGAAATD</sequence>
<name>A0A239C7C6_9ACTN</name>
<keyword evidence="4" id="KW-0732">Signal</keyword>
<dbReference type="InterPro" id="IPR050248">
    <property type="entry name" value="Polysacc_deacetylase_ArnD"/>
</dbReference>
<keyword evidence="1" id="KW-0479">Metal-binding</keyword>
<dbReference type="SUPFAM" id="SSF88713">
    <property type="entry name" value="Glycoside hydrolase/deacetylase"/>
    <property type="match status" value="1"/>
</dbReference>
<feature type="region of interest" description="Disordered" evidence="3">
    <location>
        <begin position="747"/>
        <end position="818"/>
    </location>
</feature>
<reference evidence="7" key="1">
    <citation type="submission" date="2017-06" db="EMBL/GenBank/DDBJ databases">
        <authorList>
            <person name="Varghese N."/>
            <person name="Submissions S."/>
        </authorList>
    </citation>
    <scope>NUCLEOTIDE SEQUENCE [LARGE SCALE GENOMIC DNA]</scope>
    <source>
        <strain evidence="7">DSM 46839</strain>
    </source>
</reference>
<keyword evidence="7" id="KW-1185">Reference proteome</keyword>
<dbReference type="GO" id="GO:0016020">
    <property type="term" value="C:membrane"/>
    <property type="evidence" value="ECO:0007669"/>
    <property type="project" value="TreeGrafter"/>
</dbReference>
<dbReference type="Proteomes" id="UP000198373">
    <property type="component" value="Unassembled WGS sequence"/>
</dbReference>
<organism evidence="6 7">
    <name type="scientific">Geodermatophilus pulveris</name>
    <dbReference type="NCBI Taxonomy" id="1564159"/>
    <lineage>
        <taxon>Bacteria</taxon>
        <taxon>Bacillati</taxon>
        <taxon>Actinomycetota</taxon>
        <taxon>Actinomycetes</taxon>
        <taxon>Geodermatophilales</taxon>
        <taxon>Geodermatophilaceae</taxon>
        <taxon>Geodermatophilus</taxon>
    </lineage>
</organism>
<dbReference type="GO" id="GO:0016810">
    <property type="term" value="F:hydrolase activity, acting on carbon-nitrogen (but not peptide) bonds"/>
    <property type="evidence" value="ECO:0007669"/>
    <property type="project" value="InterPro"/>
</dbReference>
<feature type="compositionally biased region" description="Low complexity" evidence="3">
    <location>
        <begin position="773"/>
        <end position="782"/>
    </location>
</feature>
<evidence type="ECO:0000256" key="1">
    <source>
        <dbReference type="ARBA" id="ARBA00022723"/>
    </source>
</evidence>
<dbReference type="CDD" id="cd10917">
    <property type="entry name" value="CE4_NodB_like_6s_7s"/>
    <property type="match status" value="1"/>
</dbReference>
<feature type="domain" description="NodB homology" evidence="5">
    <location>
        <begin position="55"/>
        <end position="243"/>
    </location>
</feature>
<evidence type="ECO:0000256" key="3">
    <source>
        <dbReference type="SAM" id="MobiDB-lite"/>
    </source>
</evidence>
<feature type="chain" id="PRO_5038642668" evidence="4">
    <location>
        <begin position="31"/>
        <end position="818"/>
    </location>
</feature>
<dbReference type="PANTHER" id="PTHR10587">
    <property type="entry name" value="GLYCOSYL TRANSFERASE-RELATED"/>
    <property type="match status" value="1"/>
</dbReference>
<dbReference type="Pfam" id="PF01522">
    <property type="entry name" value="Polysacc_deac_1"/>
    <property type="match status" value="1"/>
</dbReference>
<dbReference type="RefSeq" id="WP_089304476.1">
    <property type="nucleotide sequence ID" value="NZ_FZOO01000002.1"/>
</dbReference>
<dbReference type="InterPro" id="IPR002509">
    <property type="entry name" value="NODB_dom"/>
</dbReference>